<dbReference type="EMBL" id="JBBKZS010000009">
    <property type="protein sequence ID" value="MEJ8857010.1"/>
    <property type="molecule type" value="Genomic_DNA"/>
</dbReference>
<protein>
    <submittedName>
        <fullName evidence="1">HutD family protein</fullName>
    </submittedName>
</protein>
<dbReference type="Gene3D" id="2.60.120.10">
    <property type="entry name" value="Jelly Rolls"/>
    <property type="match status" value="1"/>
</dbReference>
<proteinExistence type="predicted"/>
<dbReference type="InterPro" id="IPR011051">
    <property type="entry name" value="RmlC_Cupin_sf"/>
</dbReference>
<evidence type="ECO:0000313" key="2">
    <source>
        <dbReference type="Proteomes" id="UP001367030"/>
    </source>
</evidence>
<dbReference type="Proteomes" id="UP001367030">
    <property type="component" value="Unassembled WGS sequence"/>
</dbReference>
<dbReference type="Pfam" id="PF05962">
    <property type="entry name" value="HutD"/>
    <property type="match status" value="1"/>
</dbReference>
<comment type="caution">
    <text evidence="1">The sequence shown here is derived from an EMBL/GenBank/DDBJ whole genome shotgun (WGS) entry which is preliminary data.</text>
</comment>
<dbReference type="InterPro" id="IPR010282">
    <property type="entry name" value="Uncharacterised_HutD/Ves"/>
</dbReference>
<gene>
    <name evidence="1" type="ORF">WKW79_20710</name>
</gene>
<dbReference type="CDD" id="cd20293">
    <property type="entry name" value="cupin_HutD_N"/>
    <property type="match status" value="1"/>
</dbReference>
<dbReference type="InterPro" id="IPR014710">
    <property type="entry name" value="RmlC-like_jellyroll"/>
</dbReference>
<dbReference type="RefSeq" id="WP_340337087.1">
    <property type="nucleotide sequence ID" value="NZ_JBBKZS010000009.1"/>
</dbReference>
<evidence type="ECO:0000313" key="1">
    <source>
        <dbReference type="EMBL" id="MEJ8857010.1"/>
    </source>
</evidence>
<name>A0ABU8XAX7_9BURK</name>
<dbReference type="PANTHER" id="PTHR37943">
    <property type="entry name" value="PROTEIN VES"/>
    <property type="match status" value="1"/>
</dbReference>
<keyword evidence="2" id="KW-1185">Reference proteome</keyword>
<dbReference type="SUPFAM" id="SSF51182">
    <property type="entry name" value="RmlC-like cupins"/>
    <property type="match status" value="1"/>
</dbReference>
<dbReference type="PANTHER" id="PTHR37943:SF1">
    <property type="entry name" value="PROTEIN VES"/>
    <property type="match status" value="1"/>
</dbReference>
<accession>A0ABU8XAX7</accession>
<reference evidence="1 2" key="1">
    <citation type="submission" date="2024-03" db="EMBL/GenBank/DDBJ databases">
        <title>Novel species of the genus Variovorax.</title>
        <authorList>
            <person name="Liu Q."/>
            <person name="Xin Y.-H."/>
        </authorList>
    </citation>
    <scope>NUCLEOTIDE SEQUENCE [LARGE SCALE GENOMIC DNA]</scope>
    <source>
        <strain evidence="1 2">KACC 18901</strain>
    </source>
</reference>
<organism evidence="1 2">
    <name type="scientific">Variovorax robiniae</name>
    <dbReference type="NCBI Taxonomy" id="1836199"/>
    <lineage>
        <taxon>Bacteria</taxon>
        <taxon>Pseudomonadati</taxon>
        <taxon>Pseudomonadota</taxon>
        <taxon>Betaproteobacteria</taxon>
        <taxon>Burkholderiales</taxon>
        <taxon>Comamonadaceae</taxon>
        <taxon>Variovorax</taxon>
    </lineage>
</organism>
<sequence>MTSLHRFTIASLPATPWKNGGGTTREIACWPPGAGIENFDWRVSIATIAASGPFSIFAGVDRTIMLLVGDGVRLHSKEGIDHRLDTSHAPFSFSGDVAIDCTLLGDASSDFNVMSRRAMCAAVVTVTRDPQTLEASRDGLLLCLDGQWRAGDQTLQKDEGLWWANSPHAWSLEPLTSGASLVAVRWSHHSNQS</sequence>